<reference evidence="1 2" key="1">
    <citation type="journal article" date="2019" name="Sci. Rep.">
        <title>Orb-weaving spider Araneus ventricosus genome elucidates the spidroin gene catalogue.</title>
        <authorList>
            <person name="Kono N."/>
            <person name="Nakamura H."/>
            <person name="Ohtoshi R."/>
            <person name="Moran D.A.P."/>
            <person name="Shinohara A."/>
            <person name="Yoshida Y."/>
            <person name="Fujiwara M."/>
            <person name="Mori M."/>
            <person name="Tomita M."/>
            <person name="Arakawa K."/>
        </authorList>
    </citation>
    <scope>NUCLEOTIDE SEQUENCE [LARGE SCALE GENOMIC DNA]</scope>
</reference>
<comment type="caution">
    <text evidence="1">The sequence shown here is derived from an EMBL/GenBank/DDBJ whole genome shotgun (WGS) entry which is preliminary data.</text>
</comment>
<organism evidence="1 2">
    <name type="scientific">Araneus ventricosus</name>
    <name type="common">Orbweaver spider</name>
    <name type="synonym">Epeira ventricosa</name>
    <dbReference type="NCBI Taxonomy" id="182803"/>
    <lineage>
        <taxon>Eukaryota</taxon>
        <taxon>Metazoa</taxon>
        <taxon>Ecdysozoa</taxon>
        <taxon>Arthropoda</taxon>
        <taxon>Chelicerata</taxon>
        <taxon>Arachnida</taxon>
        <taxon>Araneae</taxon>
        <taxon>Araneomorphae</taxon>
        <taxon>Entelegynae</taxon>
        <taxon>Araneoidea</taxon>
        <taxon>Araneidae</taxon>
        <taxon>Araneus</taxon>
    </lineage>
</organism>
<keyword evidence="2" id="KW-1185">Reference proteome</keyword>
<proteinExistence type="predicted"/>
<sequence length="86" mass="10124">MITDYRARSTNYRRKFKHFNPRIEPWSKMLEFTPQYLFGVELSPPVPNPYSYRRVQHPFFPPRPQSLAPTEGSIPLFSSLLHLASS</sequence>
<evidence type="ECO:0000313" key="1">
    <source>
        <dbReference type="EMBL" id="GBM52116.1"/>
    </source>
</evidence>
<gene>
    <name evidence="1" type="ORF">AVEN_29802_1</name>
</gene>
<accession>A0A4Y2GH59</accession>
<dbReference type="EMBL" id="BGPR01001365">
    <property type="protein sequence ID" value="GBM52116.1"/>
    <property type="molecule type" value="Genomic_DNA"/>
</dbReference>
<name>A0A4Y2GH59_ARAVE</name>
<protein>
    <submittedName>
        <fullName evidence="1">Uncharacterized protein</fullName>
    </submittedName>
</protein>
<evidence type="ECO:0000313" key="2">
    <source>
        <dbReference type="Proteomes" id="UP000499080"/>
    </source>
</evidence>
<dbReference type="Proteomes" id="UP000499080">
    <property type="component" value="Unassembled WGS sequence"/>
</dbReference>
<dbReference type="AlphaFoldDB" id="A0A4Y2GH59"/>